<accession>A0A2M4D726</accession>
<organism evidence="1">
    <name type="scientific">Anopheles darlingi</name>
    <name type="common">Mosquito</name>
    <dbReference type="NCBI Taxonomy" id="43151"/>
    <lineage>
        <taxon>Eukaryota</taxon>
        <taxon>Metazoa</taxon>
        <taxon>Ecdysozoa</taxon>
        <taxon>Arthropoda</taxon>
        <taxon>Hexapoda</taxon>
        <taxon>Insecta</taxon>
        <taxon>Pterygota</taxon>
        <taxon>Neoptera</taxon>
        <taxon>Endopterygota</taxon>
        <taxon>Diptera</taxon>
        <taxon>Nematocera</taxon>
        <taxon>Culicoidea</taxon>
        <taxon>Culicidae</taxon>
        <taxon>Anophelinae</taxon>
        <taxon>Anopheles</taxon>
    </lineage>
</organism>
<evidence type="ECO:0000313" key="1">
    <source>
        <dbReference type="EMBL" id="MBW73349.1"/>
    </source>
</evidence>
<proteinExistence type="predicted"/>
<sequence length="79" mass="8688">MMPALLIRMLTTPTCSLIFLHVSITCWRLVTSHVKPNALPPLADLMAATVSEFVFSLTSTHTTVVPRAAYCSARFLPMP</sequence>
<dbReference type="EMBL" id="GGFL01009171">
    <property type="protein sequence ID" value="MBW73349.1"/>
    <property type="molecule type" value="Transcribed_RNA"/>
</dbReference>
<name>A0A2M4D726_ANODA</name>
<dbReference type="AlphaFoldDB" id="A0A2M4D726"/>
<protein>
    <submittedName>
        <fullName evidence="1">Putative secreted protein</fullName>
    </submittedName>
</protein>
<reference evidence="1" key="1">
    <citation type="submission" date="2018-01" db="EMBL/GenBank/DDBJ databases">
        <title>An insight into the sialome of Amazonian anophelines.</title>
        <authorList>
            <person name="Ribeiro J.M."/>
            <person name="Scarpassa V."/>
            <person name="Calvo E."/>
        </authorList>
    </citation>
    <scope>NUCLEOTIDE SEQUENCE</scope>
</reference>